<dbReference type="EMBL" id="BMIU01000003">
    <property type="protein sequence ID" value="GGF23390.1"/>
    <property type="molecule type" value="Genomic_DNA"/>
</dbReference>
<dbReference type="Proteomes" id="UP000647339">
    <property type="component" value="Unassembled WGS sequence"/>
</dbReference>
<keyword evidence="4" id="KW-0472">Membrane</keyword>
<organism evidence="7 8">
    <name type="scientific">Echinicola rosea</name>
    <dbReference type="NCBI Taxonomy" id="1807691"/>
    <lineage>
        <taxon>Bacteria</taxon>
        <taxon>Pseudomonadati</taxon>
        <taxon>Bacteroidota</taxon>
        <taxon>Cytophagia</taxon>
        <taxon>Cytophagales</taxon>
        <taxon>Cyclobacteriaceae</taxon>
        <taxon>Echinicola</taxon>
    </lineage>
</organism>
<keyword evidence="5" id="KW-0998">Cell outer membrane</keyword>
<name>A0ABQ1UR56_9BACT</name>
<evidence type="ECO:0000256" key="1">
    <source>
        <dbReference type="ARBA" id="ARBA00004442"/>
    </source>
</evidence>
<sequence length="504" mass="57216">MRNPKTMKKQSIIYSLALTALFSCTDLDEELRSELPKEKAEAFLKENVDFSSLMETVYRDFDSRYIQHAGCVWLFQEISADAAVVPSRPSGWDNGGVYRQLHTHTWVPTNPYIQSLWRGLNKGIFDATNVLSFEPTEALAAEARFLRAFFMYSVLDLFDQVPFREPGDNLLEASTVLRGKVAADFIIQEVEEVLPDLPVDGPAYRASQNAAHGLLAKLYLNRGVYENRETPQFSSSDMEKVMAHVDAIQGKSLDFYWDSFVPENNSASSELIFTIEGLGGVRSHSMWVWWHAIFPTEMTLPNGGGWNGFCSTPEVYDLFEENDIRRYYEHPLTEAHGYNAGFLTGQQTDADGNPLPDVVFTKEVPTIVGATLWNGFRPVKYIPDYQYPGAANNDVVLLRYADLLLMKAEAQWRNGDQESALEIINQVRVRNEIGPLDEVNAQVLLDERGRELFWEGHRRQDMVRFGTFLGEWTLKEPSDPKYLIFPIPPADVLSNPNLEQNPGF</sequence>
<dbReference type="PROSITE" id="PS51257">
    <property type="entry name" value="PROKAR_LIPOPROTEIN"/>
    <property type="match status" value="1"/>
</dbReference>
<comment type="caution">
    <text evidence="7">The sequence shown here is derived from an EMBL/GenBank/DDBJ whole genome shotgun (WGS) entry which is preliminary data.</text>
</comment>
<feature type="domain" description="RagB/SusD" evidence="6">
    <location>
        <begin position="301"/>
        <end position="504"/>
    </location>
</feature>
<evidence type="ECO:0000256" key="5">
    <source>
        <dbReference type="ARBA" id="ARBA00023237"/>
    </source>
</evidence>
<reference evidence="8" key="1">
    <citation type="journal article" date="2019" name="Int. J. Syst. Evol. Microbiol.">
        <title>The Global Catalogue of Microorganisms (GCM) 10K type strain sequencing project: providing services to taxonomists for standard genome sequencing and annotation.</title>
        <authorList>
            <consortium name="The Broad Institute Genomics Platform"/>
            <consortium name="The Broad Institute Genome Sequencing Center for Infectious Disease"/>
            <person name="Wu L."/>
            <person name="Ma J."/>
        </authorList>
    </citation>
    <scope>NUCLEOTIDE SEQUENCE [LARGE SCALE GENOMIC DNA]</scope>
    <source>
        <strain evidence="8">CGMCC 1.15407</strain>
    </source>
</reference>
<accession>A0ABQ1UR56</accession>
<dbReference type="InterPro" id="IPR011990">
    <property type="entry name" value="TPR-like_helical_dom_sf"/>
</dbReference>
<evidence type="ECO:0000259" key="6">
    <source>
        <dbReference type="Pfam" id="PF07980"/>
    </source>
</evidence>
<dbReference type="Gene3D" id="1.25.40.390">
    <property type="match status" value="1"/>
</dbReference>
<dbReference type="Pfam" id="PF07980">
    <property type="entry name" value="SusD_RagB"/>
    <property type="match status" value="1"/>
</dbReference>
<keyword evidence="8" id="KW-1185">Reference proteome</keyword>
<evidence type="ECO:0000256" key="4">
    <source>
        <dbReference type="ARBA" id="ARBA00023136"/>
    </source>
</evidence>
<dbReference type="InterPro" id="IPR012944">
    <property type="entry name" value="SusD_RagB_dom"/>
</dbReference>
<evidence type="ECO:0000256" key="3">
    <source>
        <dbReference type="ARBA" id="ARBA00022729"/>
    </source>
</evidence>
<comment type="similarity">
    <text evidence="2">Belongs to the SusD family.</text>
</comment>
<evidence type="ECO:0000313" key="8">
    <source>
        <dbReference type="Proteomes" id="UP000647339"/>
    </source>
</evidence>
<evidence type="ECO:0000313" key="7">
    <source>
        <dbReference type="EMBL" id="GGF23390.1"/>
    </source>
</evidence>
<protein>
    <recommendedName>
        <fullName evidence="6">RagB/SusD domain-containing protein</fullName>
    </recommendedName>
</protein>
<keyword evidence="3" id="KW-0732">Signal</keyword>
<evidence type="ECO:0000256" key="2">
    <source>
        <dbReference type="ARBA" id="ARBA00006275"/>
    </source>
</evidence>
<gene>
    <name evidence="7" type="ORF">GCM10011339_09320</name>
</gene>
<dbReference type="SUPFAM" id="SSF48452">
    <property type="entry name" value="TPR-like"/>
    <property type="match status" value="1"/>
</dbReference>
<proteinExistence type="inferred from homology"/>
<comment type="subcellular location">
    <subcellularLocation>
        <location evidence="1">Cell outer membrane</location>
    </subcellularLocation>
</comment>